<dbReference type="Pfam" id="PF01580">
    <property type="entry name" value="FtsK_SpoIIIE"/>
    <property type="match status" value="1"/>
</dbReference>
<feature type="binding site" evidence="7">
    <location>
        <begin position="549"/>
        <end position="556"/>
    </location>
    <ligand>
        <name>ATP</name>
        <dbReference type="ChEBI" id="CHEBI:30616"/>
    </ligand>
</feature>
<dbReference type="AlphaFoldDB" id="A0A0R1FEI7"/>
<dbReference type="PANTHER" id="PTHR22683:SF42">
    <property type="entry name" value="DNA TRANSLOCASE SFTA"/>
    <property type="match status" value="1"/>
</dbReference>
<evidence type="ECO:0000313" key="11">
    <source>
        <dbReference type="Proteomes" id="UP000051181"/>
    </source>
</evidence>
<dbReference type="GO" id="GO:0005524">
    <property type="term" value="F:ATP binding"/>
    <property type="evidence" value="ECO:0007669"/>
    <property type="project" value="UniProtKB-UniRule"/>
</dbReference>
<feature type="region of interest" description="Disordered" evidence="8">
    <location>
        <begin position="1"/>
        <end position="80"/>
    </location>
</feature>
<dbReference type="EMBL" id="AZCN01000007">
    <property type="protein sequence ID" value="KRK18851.1"/>
    <property type="molecule type" value="Genomic_DNA"/>
</dbReference>
<comment type="similarity">
    <text evidence="1">Belongs to the FtsK/SpoIIIE/SftA family.</text>
</comment>
<comment type="subunit">
    <text evidence="6">Homohexamer. Forms a ring that surrounds DNA.</text>
</comment>
<feature type="region of interest" description="Disordered" evidence="8">
    <location>
        <begin position="355"/>
        <end position="379"/>
    </location>
</feature>
<name>A0A0R1FEI7_9LACO</name>
<keyword evidence="5" id="KW-0238">DNA-binding</keyword>
<evidence type="ECO:0000256" key="6">
    <source>
        <dbReference type="ARBA" id="ARBA00025923"/>
    </source>
</evidence>
<organism evidence="10 11">
    <name type="scientific">Loigolactobacillus coryniformis subsp. coryniformis KCTC 3167 = DSM 20001</name>
    <dbReference type="NCBI Taxonomy" id="913848"/>
    <lineage>
        <taxon>Bacteria</taxon>
        <taxon>Bacillati</taxon>
        <taxon>Bacillota</taxon>
        <taxon>Bacilli</taxon>
        <taxon>Lactobacillales</taxon>
        <taxon>Lactobacillaceae</taxon>
        <taxon>Loigolactobacillus</taxon>
    </lineage>
</organism>
<dbReference type="Proteomes" id="UP000051181">
    <property type="component" value="Unassembled WGS sequence"/>
</dbReference>
<protein>
    <recommendedName>
        <fullName evidence="2">DNA translocase FtsK</fullName>
    </recommendedName>
</protein>
<dbReference type="PROSITE" id="PS50901">
    <property type="entry name" value="FTSK"/>
    <property type="match status" value="1"/>
</dbReference>
<dbReference type="InterPro" id="IPR036388">
    <property type="entry name" value="WH-like_DNA-bd_sf"/>
</dbReference>
<dbReference type="GO" id="GO:0051301">
    <property type="term" value="P:cell division"/>
    <property type="evidence" value="ECO:0007669"/>
    <property type="project" value="UniProtKB-KW"/>
</dbReference>
<feature type="compositionally biased region" description="Low complexity" evidence="8">
    <location>
        <begin position="24"/>
        <end position="42"/>
    </location>
</feature>
<dbReference type="GeneID" id="65917369"/>
<keyword evidence="10" id="KW-0131">Cell cycle</keyword>
<dbReference type="eggNOG" id="COG1674">
    <property type="taxonomic scope" value="Bacteria"/>
</dbReference>
<gene>
    <name evidence="10" type="ORF">FD22_GL002181</name>
</gene>
<evidence type="ECO:0000313" key="10">
    <source>
        <dbReference type="EMBL" id="KRK18851.1"/>
    </source>
</evidence>
<keyword evidence="3 7" id="KW-0547">Nucleotide-binding</keyword>
<dbReference type="Gene3D" id="1.10.10.10">
    <property type="entry name" value="Winged helix-like DNA-binding domain superfamily/Winged helix DNA-binding domain"/>
    <property type="match status" value="1"/>
</dbReference>
<dbReference type="InterPro" id="IPR050206">
    <property type="entry name" value="FtsK/SpoIIIE/SftA"/>
</dbReference>
<dbReference type="Pfam" id="PF17854">
    <property type="entry name" value="FtsK_alpha"/>
    <property type="match status" value="1"/>
</dbReference>
<sequence length="869" mass="92569">MEHYDGPVFLRRQQHKPVAKPTPARRQVVPEAPAPVPTATATPKRRPQQPVAAKRPSVNSTHRFTPKYIPQSQQHQQHSDEQVRLARYVQALNKTNDSVLLFSTAADEPAAAFEEAPTFLPDNAATASTSTVVGAESVADSTAAAVATAVEPTASVAAQVSGSIEAATATSTTATADRSGEQPAVVVSAQSDNESSATTVTTTAATSAVEPTSTAAATDENGSSDSVADVVEETSTAPTSVAPESAADVADSNTAVTSVVENEEVVSAADEQMQQSDAQALSKEDAVSAATAVTVQVEAAESAAVVAEETPSADDSTATTEQPTWRKVVAAVAAHTPSAVPVTVESAAPISATPVSESASQRPPSMHQAVNTVGDSHDAKPQLTIKTQAPLDDQHYQLPPFSLLPEPIKDNSSEMKAWVEQQRVVLNETLKAFNVQATVSRWSIGPAVTQFEVSLARGVKVSKITNLSDDLKLALAAKDIRIEAPIPGKSTVGIEIPNLKSRPVMLSEVVESAKFQESKSPLTVALGVDLFGQPMITNVAKMPHGLIAGATGSGKSVFINSLLLSILFKAKPSEVKLLLIDPKAVELAPYNGLPHLLSPVISDPKAAAAALKWAVDEMENRYHKLAAAGVRNLEQFNAKATAHKDFGLKMPYIVIIIDELADLMMIASSEVQDYIVRITQKARAAGIHLLVATQRPSVDVITGTIKNNIPTRIAFMVSSQIDSRTIIDQSGAERLLGRGDMLYLGNGQSQPIRIQGTYAESEIDPIVDFVKQQLPPHYLFEPEGLLEKVEATENQDELFPEVLAYIADEAQVSTSKLQRVFSIGYNRAANLIDTLEQRKLISPASGSKPRDVYFTPEDLAQYQESKHMN</sequence>
<keyword evidence="4 7" id="KW-0067">ATP-binding</keyword>
<dbReference type="SUPFAM" id="SSF46785">
    <property type="entry name" value="Winged helix' DNA-binding domain"/>
    <property type="match status" value="1"/>
</dbReference>
<dbReference type="InterPro" id="IPR018541">
    <property type="entry name" value="Ftsk_gamma"/>
</dbReference>
<dbReference type="SMART" id="SM00382">
    <property type="entry name" value="AAA"/>
    <property type="match status" value="1"/>
</dbReference>
<dbReference type="Gene3D" id="3.30.980.40">
    <property type="match status" value="1"/>
</dbReference>
<dbReference type="InterPro" id="IPR002543">
    <property type="entry name" value="FtsK_dom"/>
</dbReference>
<evidence type="ECO:0000256" key="8">
    <source>
        <dbReference type="SAM" id="MobiDB-lite"/>
    </source>
</evidence>
<evidence type="ECO:0000256" key="2">
    <source>
        <dbReference type="ARBA" id="ARBA00020887"/>
    </source>
</evidence>
<accession>A0A0R1FEI7</accession>
<feature type="compositionally biased region" description="Low complexity" evidence="8">
    <location>
        <begin position="194"/>
        <end position="218"/>
    </location>
</feature>
<dbReference type="Pfam" id="PF09397">
    <property type="entry name" value="FtsK_gamma"/>
    <property type="match status" value="1"/>
</dbReference>
<dbReference type="PANTHER" id="PTHR22683">
    <property type="entry name" value="SPORULATION PROTEIN RELATED"/>
    <property type="match status" value="1"/>
</dbReference>
<evidence type="ECO:0000256" key="5">
    <source>
        <dbReference type="ARBA" id="ARBA00023125"/>
    </source>
</evidence>
<evidence type="ECO:0000256" key="3">
    <source>
        <dbReference type="ARBA" id="ARBA00022741"/>
    </source>
</evidence>
<comment type="caution">
    <text evidence="10">The sequence shown here is derived from an EMBL/GenBank/DDBJ whole genome shotgun (WGS) entry which is preliminary data.</text>
</comment>
<reference evidence="10 11" key="1">
    <citation type="journal article" date="2015" name="Genome Announc.">
        <title>Expanding the biotechnology potential of lactobacilli through comparative genomics of 213 strains and associated genera.</title>
        <authorList>
            <person name="Sun Z."/>
            <person name="Harris H.M."/>
            <person name="McCann A."/>
            <person name="Guo C."/>
            <person name="Argimon S."/>
            <person name="Zhang W."/>
            <person name="Yang X."/>
            <person name="Jeffery I.B."/>
            <person name="Cooney J.C."/>
            <person name="Kagawa T.F."/>
            <person name="Liu W."/>
            <person name="Song Y."/>
            <person name="Salvetti E."/>
            <person name="Wrobel A."/>
            <person name="Rasinkangas P."/>
            <person name="Parkhill J."/>
            <person name="Rea M.C."/>
            <person name="O'Sullivan O."/>
            <person name="Ritari J."/>
            <person name="Douillard F.P."/>
            <person name="Paul Ross R."/>
            <person name="Yang R."/>
            <person name="Briner A.E."/>
            <person name="Felis G.E."/>
            <person name="de Vos W.M."/>
            <person name="Barrangou R."/>
            <person name="Klaenhammer T.R."/>
            <person name="Caufield P.W."/>
            <person name="Cui Y."/>
            <person name="Zhang H."/>
            <person name="O'Toole P.W."/>
        </authorList>
    </citation>
    <scope>NUCLEOTIDE SEQUENCE [LARGE SCALE GENOMIC DNA]</scope>
    <source>
        <strain evidence="10 11">DSM 20001</strain>
    </source>
</reference>
<dbReference type="CDD" id="cd01127">
    <property type="entry name" value="TrwB_TraG_TraD_VirD4"/>
    <property type="match status" value="1"/>
</dbReference>
<dbReference type="SMART" id="SM00843">
    <property type="entry name" value="Ftsk_gamma"/>
    <property type="match status" value="1"/>
</dbReference>
<dbReference type="InterPro" id="IPR036390">
    <property type="entry name" value="WH_DNA-bd_sf"/>
</dbReference>
<evidence type="ECO:0000259" key="9">
    <source>
        <dbReference type="PROSITE" id="PS50901"/>
    </source>
</evidence>
<dbReference type="SUPFAM" id="SSF52540">
    <property type="entry name" value="P-loop containing nucleoside triphosphate hydrolases"/>
    <property type="match status" value="1"/>
</dbReference>
<proteinExistence type="inferred from homology"/>
<feature type="domain" description="FtsK" evidence="9">
    <location>
        <begin position="532"/>
        <end position="724"/>
    </location>
</feature>
<evidence type="ECO:0000256" key="4">
    <source>
        <dbReference type="ARBA" id="ARBA00022840"/>
    </source>
</evidence>
<dbReference type="GO" id="GO:0003677">
    <property type="term" value="F:DNA binding"/>
    <property type="evidence" value="ECO:0007669"/>
    <property type="project" value="UniProtKB-KW"/>
</dbReference>
<evidence type="ECO:0000256" key="1">
    <source>
        <dbReference type="ARBA" id="ARBA00006474"/>
    </source>
</evidence>
<feature type="compositionally biased region" description="Polar residues" evidence="8">
    <location>
        <begin position="355"/>
        <end position="374"/>
    </location>
</feature>
<evidence type="ECO:0000256" key="7">
    <source>
        <dbReference type="PROSITE-ProRule" id="PRU00289"/>
    </source>
</evidence>
<dbReference type="InterPro" id="IPR027417">
    <property type="entry name" value="P-loop_NTPase"/>
</dbReference>
<keyword evidence="10" id="KW-0132">Cell division</keyword>
<dbReference type="RefSeq" id="WP_010011004.1">
    <property type="nucleotide sequence ID" value="NZ_AZCN01000007.1"/>
</dbReference>
<dbReference type="PATRIC" id="fig|913848.6.peg.2229"/>
<feature type="region of interest" description="Disordered" evidence="8">
    <location>
        <begin position="171"/>
        <end position="250"/>
    </location>
</feature>
<dbReference type="InterPro" id="IPR003593">
    <property type="entry name" value="AAA+_ATPase"/>
</dbReference>
<dbReference type="Gene3D" id="3.40.50.300">
    <property type="entry name" value="P-loop containing nucleotide triphosphate hydrolases"/>
    <property type="match status" value="1"/>
</dbReference>
<dbReference type="InterPro" id="IPR041027">
    <property type="entry name" value="FtsK_alpha"/>
</dbReference>